<keyword evidence="2" id="KW-1185">Reference proteome</keyword>
<dbReference type="EMBL" id="LWDX02072303">
    <property type="protein sequence ID" value="OEL13785.1"/>
    <property type="molecule type" value="Genomic_DNA"/>
</dbReference>
<protein>
    <submittedName>
        <fullName evidence="1">Uncharacterized protein</fullName>
    </submittedName>
</protein>
<evidence type="ECO:0000313" key="1">
    <source>
        <dbReference type="EMBL" id="OEL13785.1"/>
    </source>
</evidence>
<name>A0A1E5ULX6_9POAL</name>
<feature type="non-terminal residue" evidence="1">
    <location>
        <position position="1"/>
    </location>
</feature>
<reference evidence="1 2" key="1">
    <citation type="submission" date="2016-09" db="EMBL/GenBank/DDBJ databases">
        <title>The draft genome of Dichanthelium oligosanthes: A C3 panicoid grass species.</title>
        <authorList>
            <person name="Studer A.J."/>
            <person name="Schnable J.C."/>
            <person name="Brutnell T.P."/>
        </authorList>
    </citation>
    <scope>NUCLEOTIDE SEQUENCE [LARGE SCALE GENOMIC DNA]</scope>
    <source>
        <strain evidence="2">cv. Kellogg 1175</strain>
        <tissue evidence="1">Leaf</tissue>
    </source>
</reference>
<evidence type="ECO:0000313" key="2">
    <source>
        <dbReference type="Proteomes" id="UP000095767"/>
    </source>
</evidence>
<gene>
    <name evidence="1" type="ORF">BAE44_0025197</name>
</gene>
<proteinExistence type="predicted"/>
<organism evidence="1 2">
    <name type="scientific">Dichanthelium oligosanthes</name>
    <dbReference type="NCBI Taxonomy" id="888268"/>
    <lineage>
        <taxon>Eukaryota</taxon>
        <taxon>Viridiplantae</taxon>
        <taxon>Streptophyta</taxon>
        <taxon>Embryophyta</taxon>
        <taxon>Tracheophyta</taxon>
        <taxon>Spermatophyta</taxon>
        <taxon>Magnoliopsida</taxon>
        <taxon>Liliopsida</taxon>
        <taxon>Poales</taxon>
        <taxon>Poaceae</taxon>
        <taxon>PACMAD clade</taxon>
        <taxon>Panicoideae</taxon>
        <taxon>Panicodae</taxon>
        <taxon>Paniceae</taxon>
        <taxon>Dichantheliinae</taxon>
        <taxon>Dichanthelium</taxon>
    </lineage>
</organism>
<sequence>LTVWAYMHLPKKFPQETKKSLSG</sequence>
<dbReference type="AlphaFoldDB" id="A0A1E5ULX6"/>
<accession>A0A1E5ULX6</accession>
<comment type="caution">
    <text evidence="1">The sequence shown here is derived from an EMBL/GenBank/DDBJ whole genome shotgun (WGS) entry which is preliminary data.</text>
</comment>
<dbReference type="Proteomes" id="UP000095767">
    <property type="component" value="Unassembled WGS sequence"/>
</dbReference>